<evidence type="ECO:0000256" key="1">
    <source>
        <dbReference type="ARBA" id="ARBA00022679"/>
    </source>
</evidence>
<evidence type="ECO:0000313" key="2">
    <source>
        <dbReference type="EMBL" id="CAF4029543.1"/>
    </source>
</evidence>
<dbReference type="EMBL" id="CAJOBD010005394">
    <property type="protein sequence ID" value="CAF4029543.1"/>
    <property type="molecule type" value="Genomic_DNA"/>
</dbReference>
<comment type="caution">
    <text evidence="2">The sequence shown here is derived from an EMBL/GenBank/DDBJ whole genome shotgun (WGS) entry which is preliminary data.</text>
</comment>
<evidence type="ECO:0000313" key="3">
    <source>
        <dbReference type="Proteomes" id="UP000663836"/>
    </source>
</evidence>
<dbReference type="GO" id="GO:0016020">
    <property type="term" value="C:membrane"/>
    <property type="evidence" value="ECO:0007669"/>
    <property type="project" value="GOC"/>
</dbReference>
<name>A0A819QIM2_9BILA</name>
<reference evidence="2" key="1">
    <citation type="submission" date="2021-02" db="EMBL/GenBank/DDBJ databases">
        <authorList>
            <person name="Nowell W R."/>
        </authorList>
    </citation>
    <scope>NUCLEOTIDE SEQUENCE</scope>
</reference>
<dbReference type="Gene3D" id="3.90.550.20">
    <property type="match status" value="1"/>
</dbReference>
<gene>
    <name evidence="2" type="ORF">JBS370_LOCUS27876</name>
</gene>
<accession>A0A819QIM2</accession>
<dbReference type="PANTHER" id="PTHR32385:SF22">
    <property type="entry name" value="MANNOSYL PHOSPHORYLINOSITOL CERAMIDE SYNTHASE SUR1"/>
    <property type="match status" value="1"/>
</dbReference>
<protein>
    <submittedName>
        <fullName evidence="2">Uncharacterized protein</fullName>
    </submittedName>
</protein>
<dbReference type="GO" id="GO:0000030">
    <property type="term" value="F:mannosyltransferase activity"/>
    <property type="evidence" value="ECO:0007669"/>
    <property type="project" value="TreeGrafter"/>
</dbReference>
<organism evidence="2 3">
    <name type="scientific">Rotaria sordida</name>
    <dbReference type="NCBI Taxonomy" id="392033"/>
    <lineage>
        <taxon>Eukaryota</taxon>
        <taxon>Metazoa</taxon>
        <taxon>Spiralia</taxon>
        <taxon>Gnathifera</taxon>
        <taxon>Rotifera</taxon>
        <taxon>Eurotatoria</taxon>
        <taxon>Bdelloidea</taxon>
        <taxon>Philodinida</taxon>
        <taxon>Philodinidae</taxon>
        <taxon>Rotaria</taxon>
    </lineage>
</organism>
<dbReference type="Pfam" id="PF04488">
    <property type="entry name" value="Gly_transf_sug"/>
    <property type="match status" value="1"/>
</dbReference>
<dbReference type="InterPro" id="IPR007577">
    <property type="entry name" value="GlycoTrfase_DXD_sugar-bd_CS"/>
</dbReference>
<sequence>MANELPRLYMKYSCLLNIYQSYAYAIQRTDLARLVVLHFEGGIYADLDVFPQEEAIEQLRSSVNSCLTNHFLVAEQNSNILDFILHRIPPASFYRRMFIPYLDVFSTRDVLLTRHIREWFKSSLYQPNKLWILSFNEASYYIDHGTGRSWHLFDGYLLNKIQDVNYF</sequence>
<dbReference type="InterPro" id="IPR051706">
    <property type="entry name" value="Glycosyltransferase_domain"/>
</dbReference>
<dbReference type="PANTHER" id="PTHR32385">
    <property type="entry name" value="MANNOSYL PHOSPHORYLINOSITOL CERAMIDE SYNTHASE"/>
    <property type="match status" value="1"/>
</dbReference>
<dbReference type="InterPro" id="IPR029044">
    <property type="entry name" value="Nucleotide-diphossugar_trans"/>
</dbReference>
<dbReference type="AlphaFoldDB" id="A0A819QIM2"/>
<dbReference type="Proteomes" id="UP000663836">
    <property type="component" value="Unassembled WGS sequence"/>
</dbReference>
<dbReference type="SUPFAM" id="SSF53448">
    <property type="entry name" value="Nucleotide-diphospho-sugar transferases"/>
    <property type="match status" value="1"/>
</dbReference>
<keyword evidence="1" id="KW-0808">Transferase</keyword>
<dbReference type="GO" id="GO:0051999">
    <property type="term" value="P:mannosyl-inositol phosphorylceramide biosynthetic process"/>
    <property type="evidence" value="ECO:0007669"/>
    <property type="project" value="TreeGrafter"/>
</dbReference>
<proteinExistence type="predicted"/>